<dbReference type="Pfam" id="PF00498">
    <property type="entry name" value="FHA"/>
    <property type="match status" value="1"/>
</dbReference>
<protein>
    <recommendedName>
        <fullName evidence="2">FHA domain-containing protein</fullName>
    </recommendedName>
</protein>
<feature type="region of interest" description="Disordered" evidence="1">
    <location>
        <begin position="332"/>
        <end position="391"/>
    </location>
</feature>
<dbReference type="InterPro" id="IPR000253">
    <property type="entry name" value="FHA_dom"/>
</dbReference>
<evidence type="ECO:0000313" key="4">
    <source>
        <dbReference type="Proteomes" id="UP000751190"/>
    </source>
</evidence>
<dbReference type="CDD" id="cd00060">
    <property type="entry name" value="FHA"/>
    <property type="match status" value="1"/>
</dbReference>
<dbReference type="SMART" id="SM00240">
    <property type="entry name" value="FHA"/>
    <property type="match status" value="1"/>
</dbReference>
<proteinExistence type="predicted"/>
<feature type="compositionally biased region" description="Low complexity" evidence="1">
    <location>
        <begin position="345"/>
        <end position="357"/>
    </location>
</feature>
<dbReference type="EMBL" id="JAGTXO010000001">
    <property type="protein sequence ID" value="KAG8470072.1"/>
    <property type="molecule type" value="Genomic_DNA"/>
</dbReference>
<dbReference type="OrthoDB" id="552194at2759"/>
<dbReference type="InterPro" id="IPR050923">
    <property type="entry name" value="Cell_Proc_Reg/RNA_Proc"/>
</dbReference>
<feature type="region of interest" description="Disordered" evidence="1">
    <location>
        <begin position="43"/>
        <end position="63"/>
    </location>
</feature>
<feature type="compositionally biased region" description="Pro residues" evidence="1">
    <location>
        <begin position="371"/>
        <end position="387"/>
    </location>
</feature>
<sequence length="634" mass="65554">MAMRPLGHLALNSPRVSSAKRPVARVLDYSDIDVHAPPSLDKFAGVGGAQPADGPASAARPPPALRVEPEAAAMGAGAGAADAEVAARFDAAQRHGEAGAETERAAAGGGDASAQRRTIARLAQRSAQLAESNALLCALLKRVHTDGKLAIPFLTVEDALCDASAHQPEESGFWHDNALVKSFYETHAARFAEHLDERLREAADGLAVVSRQLDALDGARAHAAGAPPPPRAARAPGAPAPPPPAAAAAEARAAAVGGVARRAGAGALDETGQAARPPTAAERLAALVERPQTAAHALAAAADRPAGGGSALGFDAGELQRMKQRFEEIMKKHEHAKAEPQQLQPHLAPRARAAPPAHGGGAALGYSAQLAPPPPAPPPPAAPPPPHLASAPIAGAEKQRALDKGANLDAHCDRNAAWLQPSLLEAALVRQEAADPDEVFFPLTRQLTCDLSEVFGKPDLAKRSRRGGSGEWALSPSLLHKLNGAQPPSYAHAGHAGSALPPMPSRVPTEAFVEPAAPEPPPNGRPPSIGRLLPIDGPYVGAPPLATFKLPAPGGTLLIGRSSACDVVLNLDDQISRRHMRIESRGGKFLAFDDGSTYGTCVNEWQLGAKESAVLKEGDVLLIGASRFRLHLLP</sequence>
<dbReference type="Proteomes" id="UP000751190">
    <property type="component" value="Unassembled WGS sequence"/>
</dbReference>
<feature type="region of interest" description="Disordered" evidence="1">
    <location>
        <begin position="220"/>
        <end position="247"/>
    </location>
</feature>
<keyword evidence="4" id="KW-1185">Reference proteome</keyword>
<dbReference type="PROSITE" id="PS50006">
    <property type="entry name" value="FHA_DOMAIN"/>
    <property type="match status" value="1"/>
</dbReference>
<accession>A0A8J5XX13</accession>
<comment type="caution">
    <text evidence="3">The sequence shown here is derived from an EMBL/GenBank/DDBJ whole genome shotgun (WGS) entry which is preliminary data.</text>
</comment>
<dbReference type="Gene3D" id="2.60.200.20">
    <property type="match status" value="1"/>
</dbReference>
<gene>
    <name evidence="3" type="ORF">KFE25_008493</name>
</gene>
<feature type="domain" description="FHA" evidence="2">
    <location>
        <begin position="557"/>
        <end position="607"/>
    </location>
</feature>
<dbReference type="InterPro" id="IPR008984">
    <property type="entry name" value="SMAD_FHA_dom_sf"/>
</dbReference>
<organism evidence="3 4">
    <name type="scientific">Diacronema lutheri</name>
    <name type="common">Unicellular marine alga</name>
    <name type="synonym">Monochrysis lutheri</name>
    <dbReference type="NCBI Taxonomy" id="2081491"/>
    <lineage>
        <taxon>Eukaryota</taxon>
        <taxon>Haptista</taxon>
        <taxon>Haptophyta</taxon>
        <taxon>Pavlovophyceae</taxon>
        <taxon>Pavlovales</taxon>
        <taxon>Pavlovaceae</taxon>
        <taxon>Diacronema</taxon>
    </lineage>
</organism>
<dbReference type="AlphaFoldDB" id="A0A8J5XX13"/>
<feature type="region of interest" description="Disordered" evidence="1">
    <location>
        <begin position="92"/>
        <end position="113"/>
    </location>
</feature>
<dbReference type="SUPFAM" id="SSF49879">
    <property type="entry name" value="SMAD/FHA domain"/>
    <property type="match status" value="1"/>
</dbReference>
<feature type="region of interest" description="Disordered" evidence="1">
    <location>
        <begin position="485"/>
        <end position="507"/>
    </location>
</feature>
<evidence type="ECO:0000259" key="2">
    <source>
        <dbReference type="PROSITE" id="PS50006"/>
    </source>
</evidence>
<name>A0A8J5XX13_DIALT</name>
<reference evidence="3" key="1">
    <citation type="submission" date="2021-05" db="EMBL/GenBank/DDBJ databases">
        <title>The genome of the haptophyte Pavlova lutheri (Diacronema luteri, Pavlovales) - a model for lipid biosynthesis in eukaryotic algae.</title>
        <authorList>
            <person name="Hulatt C.J."/>
            <person name="Posewitz M.C."/>
        </authorList>
    </citation>
    <scope>NUCLEOTIDE SEQUENCE</scope>
    <source>
        <strain evidence="3">NIVA-4/92</strain>
    </source>
</reference>
<feature type="compositionally biased region" description="Basic and acidic residues" evidence="1">
    <location>
        <begin position="92"/>
        <end position="104"/>
    </location>
</feature>
<evidence type="ECO:0000313" key="3">
    <source>
        <dbReference type="EMBL" id="KAG8470072.1"/>
    </source>
</evidence>
<evidence type="ECO:0000256" key="1">
    <source>
        <dbReference type="SAM" id="MobiDB-lite"/>
    </source>
</evidence>
<dbReference type="PANTHER" id="PTHR23308">
    <property type="entry name" value="NUCLEAR INHIBITOR OF PROTEIN PHOSPHATASE-1"/>
    <property type="match status" value="1"/>
</dbReference>